<evidence type="ECO:0000313" key="2">
    <source>
        <dbReference type="EMBL" id="MBM3282578.1"/>
    </source>
</evidence>
<evidence type="ECO:0000313" key="3">
    <source>
        <dbReference type="Proteomes" id="UP000774699"/>
    </source>
</evidence>
<organism evidence="2 3">
    <name type="scientific">Candidatus Iainarchaeum sp</name>
    <dbReference type="NCBI Taxonomy" id="3101447"/>
    <lineage>
        <taxon>Archaea</taxon>
        <taxon>Candidatus Iainarchaeota</taxon>
        <taxon>Candidatus Iainarchaeia</taxon>
        <taxon>Candidatus Iainarchaeales</taxon>
        <taxon>Candidatus Iainarchaeaceae</taxon>
        <taxon>Candidatus Iainarchaeum</taxon>
    </lineage>
</organism>
<dbReference type="InterPro" id="IPR003615">
    <property type="entry name" value="HNH_nuc"/>
</dbReference>
<dbReference type="Pfam" id="PF13392">
    <property type="entry name" value="HNH_3"/>
    <property type="match status" value="1"/>
</dbReference>
<dbReference type="InterPro" id="IPR044925">
    <property type="entry name" value="His-Me_finger_sf"/>
</dbReference>
<comment type="caution">
    <text evidence="2">The sequence shown here is derived from an EMBL/GenBank/DDBJ whole genome shotgun (WGS) entry which is preliminary data.</text>
</comment>
<evidence type="ECO:0000259" key="1">
    <source>
        <dbReference type="Pfam" id="PF13392"/>
    </source>
</evidence>
<protein>
    <recommendedName>
        <fullName evidence="1">HNH nuclease domain-containing protein</fullName>
    </recommendedName>
</protein>
<dbReference type="SUPFAM" id="SSF54060">
    <property type="entry name" value="His-Me finger endonucleases"/>
    <property type="match status" value="1"/>
</dbReference>
<proteinExistence type="predicted"/>
<reference evidence="2" key="1">
    <citation type="submission" date="2019-03" db="EMBL/GenBank/DDBJ databases">
        <title>Lake Tanganyika Metagenome-Assembled Genomes (MAGs).</title>
        <authorList>
            <person name="Tran P."/>
        </authorList>
    </citation>
    <scope>NUCLEOTIDE SEQUENCE</scope>
    <source>
        <strain evidence="2">M_DeepCast_50m_m2_156</strain>
    </source>
</reference>
<name>A0A8T4CCC2_9ARCH</name>
<sequence length="74" mass="9095">MASWFNDRKGYRRFSDSGEYVHRWVAEDKLGRDLRRGEVVHHINRDKGDNHPDNLYVFRNQRAHDRVHKRDGWY</sequence>
<dbReference type="Gene3D" id="3.90.75.20">
    <property type="match status" value="1"/>
</dbReference>
<dbReference type="AlphaFoldDB" id="A0A8T4CCC2"/>
<gene>
    <name evidence="2" type="ORF">FJY86_04555</name>
</gene>
<accession>A0A8T4CCC2</accession>
<dbReference type="Proteomes" id="UP000774699">
    <property type="component" value="Unassembled WGS sequence"/>
</dbReference>
<feature type="domain" description="HNH nuclease" evidence="1">
    <location>
        <begin position="20"/>
        <end position="61"/>
    </location>
</feature>
<dbReference type="EMBL" id="VGJJ01000049">
    <property type="protein sequence ID" value="MBM3282578.1"/>
    <property type="molecule type" value="Genomic_DNA"/>
</dbReference>